<protein>
    <submittedName>
        <fullName evidence="5">Exo-beta-N-acetylmuramidase NamZ domain-containing protein</fullName>
    </submittedName>
</protein>
<dbReference type="InterPro" id="IPR001466">
    <property type="entry name" value="Beta-lactam-related"/>
</dbReference>
<dbReference type="InterPro" id="IPR048503">
    <property type="entry name" value="NamZ_C"/>
</dbReference>
<reference evidence="5" key="3">
    <citation type="submission" date="2024-09" db="EMBL/GenBank/DDBJ databases">
        <authorList>
            <person name="Sun Q."/>
            <person name="Mori K."/>
        </authorList>
    </citation>
    <scope>NUCLEOTIDE SEQUENCE</scope>
    <source>
        <strain evidence="5">NBRC 107139</strain>
    </source>
</reference>
<dbReference type="Pfam" id="PF20732">
    <property type="entry name" value="NamZ_C"/>
    <property type="match status" value="1"/>
</dbReference>
<accession>A0ABW1Z4U7</accession>
<dbReference type="Gene3D" id="3.40.710.10">
    <property type="entry name" value="DD-peptidase/beta-lactamase superfamily"/>
    <property type="match status" value="1"/>
</dbReference>
<keyword evidence="7" id="KW-1185">Reference proteome</keyword>
<feature type="domain" description="Peptidoglycan beta-N-acetylmuramidase NamZ N-terminal" evidence="3">
    <location>
        <begin position="535"/>
        <end position="741"/>
    </location>
</feature>
<dbReference type="Gene3D" id="3.40.50.12170">
    <property type="entry name" value="Uncharacterised protein PF07075, DUF1343"/>
    <property type="match status" value="1"/>
</dbReference>
<feature type="domain" description="Beta-lactamase-related" evidence="2">
    <location>
        <begin position="66"/>
        <end position="486"/>
    </location>
</feature>
<dbReference type="Gene3D" id="3.90.1150.140">
    <property type="match status" value="1"/>
</dbReference>
<dbReference type="PANTHER" id="PTHR42915:SF1">
    <property type="entry name" value="PEPTIDOGLYCAN BETA-N-ACETYLMURAMIDASE NAMZ"/>
    <property type="match status" value="1"/>
</dbReference>
<evidence type="ECO:0000313" key="5">
    <source>
        <dbReference type="EMBL" id="MFC6644040.1"/>
    </source>
</evidence>
<name>A0ABW1Z4U7_9BACT</name>
<reference evidence="5" key="1">
    <citation type="journal article" date="2014" name="Int. J. Syst. Evol. Microbiol.">
        <title>Complete genome of a new Firmicutes species belonging to the dominant human colonic microbiota ('Ruminococcus bicirculans') reveals two chromosomes and a selective capacity to utilize plant glucans.</title>
        <authorList>
            <consortium name="NISC Comparative Sequencing Program"/>
            <person name="Wegmann U."/>
            <person name="Louis P."/>
            <person name="Goesmann A."/>
            <person name="Henrissat B."/>
            <person name="Duncan S.H."/>
            <person name="Flint H.J."/>
        </authorList>
    </citation>
    <scope>NUCLEOTIDE SEQUENCE</scope>
    <source>
        <strain evidence="5">NBRC 107139</strain>
    </source>
</reference>
<organism evidence="5 7">
    <name type="scientific">Granulicella cerasi</name>
    <dbReference type="NCBI Taxonomy" id="741063"/>
    <lineage>
        <taxon>Bacteria</taxon>
        <taxon>Pseudomonadati</taxon>
        <taxon>Acidobacteriota</taxon>
        <taxon>Terriglobia</taxon>
        <taxon>Terriglobales</taxon>
        <taxon>Acidobacteriaceae</taxon>
        <taxon>Granulicella</taxon>
    </lineage>
</organism>
<evidence type="ECO:0000313" key="7">
    <source>
        <dbReference type="Proteomes" id="UP001596391"/>
    </source>
</evidence>
<feature type="transmembrane region" description="Helical" evidence="1">
    <location>
        <begin position="41"/>
        <end position="59"/>
    </location>
</feature>
<keyword evidence="1" id="KW-0812">Transmembrane</keyword>
<dbReference type="InterPro" id="IPR008302">
    <property type="entry name" value="NamZ"/>
</dbReference>
<evidence type="ECO:0000259" key="3">
    <source>
        <dbReference type="Pfam" id="PF07075"/>
    </source>
</evidence>
<dbReference type="EMBL" id="JBHSWI010000001">
    <property type="protein sequence ID" value="MFC6644040.1"/>
    <property type="molecule type" value="Genomic_DNA"/>
</dbReference>
<dbReference type="RefSeq" id="WP_390236345.1">
    <property type="nucleotide sequence ID" value="NZ_JBHSWI010000001.1"/>
</dbReference>
<evidence type="ECO:0000313" key="6">
    <source>
        <dbReference type="EMBL" id="MFC6647531.1"/>
    </source>
</evidence>
<keyword evidence="1" id="KW-1133">Transmembrane helix</keyword>
<dbReference type="Pfam" id="PF00144">
    <property type="entry name" value="Beta-lactamase"/>
    <property type="match status" value="1"/>
</dbReference>
<dbReference type="PANTHER" id="PTHR42915">
    <property type="entry name" value="HYPOTHETICAL 460 KDA PROTEIN IN FEUA-SIGW INTERGENIC REGION [PRECURSOR]"/>
    <property type="match status" value="1"/>
</dbReference>
<dbReference type="Proteomes" id="UP001596391">
    <property type="component" value="Unassembled WGS sequence"/>
</dbReference>
<evidence type="ECO:0000259" key="4">
    <source>
        <dbReference type="Pfam" id="PF20732"/>
    </source>
</evidence>
<dbReference type="InterPro" id="IPR048502">
    <property type="entry name" value="NamZ_N"/>
</dbReference>
<keyword evidence="1" id="KW-0472">Membrane</keyword>
<proteinExistence type="predicted"/>
<evidence type="ECO:0000256" key="1">
    <source>
        <dbReference type="SAM" id="Phobius"/>
    </source>
</evidence>
<dbReference type="InterPro" id="IPR012338">
    <property type="entry name" value="Beta-lactam/transpept-like"/>
</dbReference>
<dbReference type="EMBL" id="JBHSWI010000001">
    <property type="protein sequence ID" value="MFC6647531.1"/>
    <property type="molecule type" value="Genomic_DNA"/>
</dbReference>
<feature type="transmembrane region" description="Helical" evidence="1">
    <location>
        <begin position="12"/>
        <end position="34"/>
    </location>
</feature>
<dbReference type="SUPFAM" id="SSF56601">
    <property type="entry name" value="beta-lactamase/transpeptidase-like"/>
    <property type="match status" value="1"/>
</dbReference>
<evidence type="ECO:0000259" key="2">
    <source>
        <dbReference type="Pfam" id="PF00144"/>
    </source>
</evidence>
<feature type="domain" description="Peptidoglycan beta-N-acetylmuramidase NamZ C-terminal" evidence="4">
    <location>
        <begin position="745"/>
        <end position="898"/>
    </location>
</feature>
<reference evidence="7" key="2">
    <citation type="journal article" date="2019" name="Int. J. Syst. Evol. Microbiol.">
        <title>The Global Catalogue of Microorganisms (GCM) 10K type strain sequencing project: providing services to taxonomists for standard genome sequencing and annotation.</title>
        <authorList>
            <consortium name="The Broad Institute Genomics Platform"/>
            <consortium name="The Broad Institute Genome Sequencing Center for Infectious Disease"/>
            <person name="Wu L."/>
            <person name="Ma J."/>
        </authorList>
    </citation>
    <scope>NUCLEOTIDE SEQUENCE [LARGE SCALE GENOMIC DNA]</scope>
    <source>
        <strain evidence="7">CGMCC 1.16026</strain>
    </source>
</reference>
<comment type="caution">
    <text evidence="5">The sequence shown here is derived from an EMBL/GenBank/DDBJ whole genome shotgun (WGS) entry which is preliminary data.</text>
</comment>
<sequence>MHLGPLTIPHIAFTWYVLIGAIATFIVGALASMIKPNRTAVAALLLLALGLSSVARAQAPANFSAVDKLVNDAIAEHKLPGAVVVVGHRGQIAYEHTYGLRKLDGEPGLDGMPAPAEAMTEDTIFDMASLTKVLATTSGILHLVDEGKVDINAPVERYLPAFNATHDAVRATVTVKMLLLHVSGEAPDIALKDGWGLTVADKEEGLRRALTTPLMSKPNTVFRYSDINFILLGDIIETITHEPEDVYVQENIFKPLGMTETRYLPAFKACGPHKMNGVAIASAPAPKGHIRMACPKDMWSTSLLARIAPTAHDDEGSNATNPDFDKLLRGTVHDPTTRRMGGVAGHAGVFSTAHDTALFAQALLDKLLRNTGPFPVSQATLRLATSPQQPDTLEHATILTSDLARPLPSLKPVQGLPVHGLGWDINTAFSRNRGAVFATTAPSQPSSPTPSFGHTGFTGTSLWIDPNTDSYVILLSNGIHPHVSHPLSTLRGDVATAAALALAADTSSSVTQKTQLGIDVLQSTHFDALKSFTHIGLLTNQTGLDSQGKRTVDVLNGTGKLVKIFTPEHGLLGVQDTTHLVAEKDTASGLPVISLYGAGAASRHPSHEQLKDLDAVVLDIQDVGVHFYTYESVLGYFLEASAAEQKDFNHKLTIVVLDRPNPVGGGPAQGPFVDAKHTSYVAYAADMPSRHGLTLGELAQYFNRNLHAPLEVVKMNHWTRTQYFDETGLPWHNPSPNLRSVAAVMVYPGIGLTEQTNISVGRGSDTPFEQIGAPWINARQLADALIARNIPGVRIEPTQITIAEDANKYPFHGQTIPAVHFFATDRDALDSPRLGVEILCALHRLYPNDFKVAKAITIVANDATLAAIEHDVDPTTITSSWNPQLAKFNAERKAYELY</sequence>
<gene>
    <name evidence="5" type="ORF">ACFQBQ_00205</name>
    <name evidence="6" type="ORF">ACFQBQ_18565</name>
</gene>
<dbReference type="Pfam" id="PF07075">
    <property type="entry name" value="NamZ_N"/>
    <property type="match status" value="1"/>
</dbReference>